<dbReference type="GO" id="GO:0004751">
    <property type="term" value="F:ribose-5-phosphate isomerase activity"/>
    <property type="evidence" value="ECO:0007669"/>
    <property type="project" value="UniProtKB-EC"/>
</dbReference>
<dbReference type="SUPFAM" id="SSF75445">
    <property type="entry name" value="D-ribose-5-phosphate isomerase (RpiA), lid domain"/>
    <property type="match status" value="1"/>
</dbReference>
<reference evidence="4 5" key="1">
    <citation type="journal article" date="2015" name="Genome Announc.">
        <title>Expanding the biotechnology potential of lactobacilli through comparative genomics of 213 strains and associated genera.</title>
        <authorList>
            <person name="Sun Z."/>
            <person name="Harris H.M."/>
            <person name="McCann A."/>
            <person name="Guo C."/>
            <person name="Argimon S."/>
            <person name="Zhang W."/>
            <person name="Yang X."/>
            <person name="Jeffery I.B."/>
            <person name="Cooney J.C."/>
            <person name="Kagawa T.F."/>
            <person name="Liu W."/>
            <person name="Song Y."/>
            <person name="Salvetti E."/>
            <person name="Wrobel A."/>
            <person name="Rasinkangas P."/>
            <person name="Parkhill J."/>
            <person name="Rea M.C."/>
            <person name="O'Sullivan O."/>
            <person name="Ritari J."/>
            <person name="Douillard F.P."/>
            <person name="Paul Ross R."/>
            <person name="Yang R."/>
            <person name="Briner A.E."/>
            <person name="Felis G.E."/>
            <person name="de Vos W.M."/>
            <person name="Barrangou R."/>
            <person name="Klaenhammer T.R."/>
            <person name="Caufield P.W."/>
            <person name="Cui Y."/>
            <person name="Zhang H."/>
            <person name="O'Toole P.W."/>
        </authorList>
    </citation>
    <scope>NUCLEOTIDE SEQUENCE [LARGE SCALE GENOMIC DNA]</scope>
    <source>
        <strain evidence="4 5">DSM 20183</strain>
    </source>
</reference>
<dbReference type="GO" id="GO:0009052">
    <property type="term" value="P:pentose-phosphate shunt, non-oxidative branch"/>
    <property type="evidence" value="ECO:0007669"/>
    <property type="project" value="InterPro"/>
</dbReference>
<evidence type="ECO:0000313" key="5">
    <source>
        <dbReference type="Proteomes" id="UP000050929"/>
    </source>
</evidence>
<name>A0A0R1IYZ6_9LACO</name>
<dbReference type="GO" id="GO:0006014">
    <property type="term" value="P:D-ribose metabolic process"/>
    <property type="evidence" value="ECO:0007669"/>
    <property type="project" value="TreeGrafter"/>
</dbReference>
<dbReference type="PATRIC" id="fig|1423811.3.peg.352"/>
<accession>A0A0R1IYZ6</accession>
<dbReference type="Gene3D" id="3.30.70.260">
    <property type="match status" value="1"/>
</dbReference>
<dbReference type="OrthoDB" id="5870696at2"/>
<evidence type="ECO:0000256" key="2">
    <source>
        <dbReference type="ARBA" id="ARBA00023235"/>
    </source>
</evidence>
<dbReference type="EMBL" id="AZDG01000011">
    <property type="protein sequence ID" value="KRK64469.1"/>
    <property type="molecule type" value="Genomic_DNA"/>
</dbReference>
<dbReference type="RefSeq" id="WP_057765787.1">
    <property type="nucleotide sequence ID" value="NZ_AZDG01000011.1"/>
</dbReference>
<sequence>MEKLLEEAIEMIQPKMVVSFGGGNTVGRLLKEVAARNLDIIICTPSEVTKNTCQELGLSVCELSQLDKIDLAFDGCDSIDTKLNALKSNGGIHTYEKIYASLSSRYIILGPKERMKDKLDPDVFLSLEVVEPSIKQVMNLVNSLGGSSKIRQSSDIAGVVRTRLGNCLIDCTFKNWDNISRINQELSSCNGVVGTSYFSNLISGALLADGENVISISADVNN</sequence>
<dbReference type="EC" id="5.3.1.6" evidence="1"/>
<dbReference type="Gene3D" id="3.40.50.1360">
    <property type="match status" value="1"/>
</dbReference>
<evidence type="ECO:0000313" key="4">
    <source>
        <dbReference type="EMBL" id="KRK64469.1"/>
    </source>
</evidence>
<evidence type="ECO:0000256" key="1">
    <source>
        <dbReference type="ARBA" id="ARBA00011959"/>
    </source>
</evidence>
<comment type="caution">
    <text evidence="4">The sequence shown here is derived from an EMBL/GenBank/DDBJ whole genome shotgun (WGS) entry which is preliminary data.</text>
</comment>
<dbReference type="InterPro" id="IPR037171">
    <property type="entry name" value="NagB/RpiA_transferase-like"/>
</dbReference>
<dbReference type="SUPFAM" id="SSF100950">
    <property type="entry name" value="NagB/RpiA/CoA transferase-like"/>
    <property type="match status" value="1"/>
</dbReference>
<dbReference type="PANTHER" id="PTHR11934:SF0">
    <property type="entry name" value="RIBOSE-5-PHOSPHATE ISOMERASE"/>
    <property type="match status" value="1"/>
</dbReference>
<dbReference type="Proteomes" id="UP000050929">
    <property type="component" value="Unassembled WGS sequence"/>
</dbReference>
<gene>
    <name evidence="4" type="ORF">FC72_GL000351</name>
</gene>
<keyword evidence="5" id="KW-1185">Reference proteome</keyword>
<keyword evidence="2 4" id="KW-0413">Isomerase</keyword>
<organism evidence="4 5">
    <name type="scientific">Companilactobacillus tucceti DSM 20183</name>
    <dbReference type="NCBI Taxonomy" id="1423811"/>
    <lineage>
        <taxon>Bacteria</taxon>
        <taxon>Bacillati</taxon>
        <taxon>Bacillota</taxon>
        <taxon>Bacilli</taxon>
        <taxon>Lactobacillales</taxon>
        <taxon>Lactobacillaceae</taxon>
        <taxon>Companilactobacillus</taxon>
    </lineage>
</organism>
<protein>
    <recommendedName>
        <fullName evidence="1">ribose-5-phosphate isomerase</fullName>
        <ecNumber evidence="1">5.3.1.6</ecNumber>
    </recommendedName>
    <alternativeName>
        <fullName evidence="3">Phosphoriboisomerase</fullName>
    </alternativeName>
</protein>
<dbReference type="Pfam" id="PF06026">
    <property type="entry name" value="Rib_5-P_isom_A"/>
    <property type="match status" value="1"/>
</dbReference>
<proteinExistence type="predicted"/>
<dbReference type="STRING" id="1423811.FC72_GL000351"/>
<dbReference type="PANTHER" id="PTHR11934">
    <property type="entry name" value="RIBOSE-5-PHOSPHATE ISOMERASE"/>
    <property type="match status" value="1"/>
</dbReference>
<dbReference type="AlphaFoldDB" id="A0A0R1IYZ6"/>
<evidence type="ECO:0000256" key="3">
    <source>
        <dbReference type="ARBA" id="ARBA00029734"/>
    </source>
</evidence>
<dbReference type="InterPro" id="IPR004788">
    <property type="entry name" value="Ribose5P_isomerase_type_A"/>
</dbReference>
<dbReference type="GO" id="GO:0005829">
    <property type="term" value="C:cytosol"/>
    <property type="evidence" value="ECO:0007669"/>
    <property type="project" value="TreeGrafter"/>
</dbReference>